<evidence type="ECO:0000313" key="2">
    <source>
        <dbReference type="Proteomes" id="UP001364211"/>
    </source>
</evidence>
<dbReference type="InterPro" id="IPR021607">
    <property type="entry name" value="DUF3224"/>
</dbReference>
<proteinExistence type="predicted"/>
<gene>
    <name evidence="1" type="ORF">WJX68_13890</name>
</gene>
<dbReference type="SUPFAM" id="SSF159238">
    <property type="entry name" value="SO1590-like"/>
    <property type="match status" value="1"/>
</dbReference>
<dbReference type="Proteomes" id="UP001364211">
    <property type="component" value="Unassembled WGS sequence"/>
</dbReference>
<reference evidence="1 2" key="1">
    <citation type="submission" date="2024-03" db="EMBL/GenBank/DDBJ databases">
        <title>Draft genome sequence of Pseudonocardia sp. DW16-2.</title>
        <authorList>
            <person name="Duangmal K."/>
        </authorList>
    </citation>
    <scope>NUCLEOTIDE SEQUENCE [LARGE SCALE GENOMIC DNA]</scope>
    <source>
        <strain evidence="1 2">DW16-2</strain>
    </source>
</reference>
<comment type="caution">
    <text evidence="1">The sequence shown here is derived from an EMBL/GenBank/DDBJ whole genome shotgun (WGS) entry which is preliminary data.</text>
</comment>
<evidence type="ECO:0000313" key="1">
    <source>
        <dbReference type="EMBL" id="MEJ8280032.1"/>
    </source>
</evidence>
<name>A0ABU8T7W0_9PSEU</name>
<dbReference type="EMBL" id="JBBJUP010000010">
    <property type="protein sequence ID" value="MEJ8280032.1"/>
    <property type="molecule type" value="Genomic_DNA"/>
</dbReference>
<dbReference type="InterPro" id="IPR023159">
    <property type="entry name" value="SO1590-like_sf"/>
</dbReference>
<dbReference type="Gene3D" id="2.40.350.10">
    <property type="entry name" value="SO1590-like"/>
    <property type="match status" value="1"/>
</dbReference>
<organism evidence="1 2">
    <name type="scientific">Pseudonocardia spirodelae</name>
    <dbReference type="NCBI Taxonomy" id="3133431"/>
    <lineage>
        <taxon>Bacteria</taxon>
        <taxon>Bacillati</taxon>
        <taxon>Actinomycetota</taxon>
        <taxon>Actinomycetes</taxon>
        <taxon>Pseudonocardiales</taxon>
        <taxon>Pseudonocardiaceae</taxon>
        <taxon>Pseudonocardia</taxon>
    </lineage>
</organism>
<keyword evidence="2" id="KW-1185">Reference proteome</keyword>
<sequence length="131" mass="13173">MTDSGTRAEAAFTVDSWEEAPYDEPGQGPRLTRVTVRKTYAGRIDGTGVAEVLTSQGDAGSGYVASERVVGTLDGRAGTFVVQHGGLAHPDGTLSTFGSIVPGSGTGGLGGLSGTAGEGARGVLTLDYRLG</sequence>
<dbReference type="RefSeq" id="WP_340290750.1">
    <property type="nucleotide sequence ID" value="NZ_JBBJUP010000010.1"/>
</dbReference>
<protein>
    <submittedName>
        <fullName evidence="1">DUF3224 domain-containing protein</fullName>
    </submittedName>
</protein>
<dbReference type="Pfam" id="PF11528">
    <property type="entry name" value="DUF3224"/>
    <property type="match status" value="1"/>
</dbReference>
<accession>A0ABU8T7W0</accession>